<dbReference type="STRING" id="299255.SAMN02745129_1299"/>
<dbReference type="InterPro" id="IPR018681">
    <property type="entry name" value="DUF2165_transmembrane"/>
</dbReference>
<dbReference type="RefSeq" id="WP_067658691.1">
    <property type="nucleotide sequence ID" value="NZ_FQXG01000001.1"/>
</dbReference>
<gene>
    <name evidence="2" type="ORF">SAMN02745129_1299</name>
</gene>
<feature type="transmembrane region" description="Helical" evidence="1">
    <location>
        <begin position="62"/>
        <end position="86"/>
    </location>
</feature>
<dbReference type="EMBL" id="FQXG01000001">
    <property type="protein sequence ID" value="SHG97136.1"/>
    <property type="molecule type" value="Genomic_DNA"/>
</dbReference>
<dbReference type="Proteomes" id="UP000184268">
    <property type="component" value="Unassembled WGS sequence"/>
</dbReference>
<keyword evidence="3" id="KW-1185">Reference proteome</keyword>
<accession>A0A1M5P5R8</accession>
<keyword evidence="1" id="KW-0472">Membrane</keyword>
<dbReference type="AlphaFoldDB" id="A0A1M5P5R8"/>
<evidence type="ECO:0000256" key="1">
    <source>
        <dbReference type="SAM" id="Phobius"/>
    </source>
</evidence>
<protein>
    <submittedName>
        <fullName evidence="2">Predicted small integral membrane protein</fullName>
    </submittedName>
</protein>
<reference evidence="2 3" key="1">
    <citation type="submission" date="2016-11" db="EMBL/GenBank/DDBJ databases">
        <authorList>
            <person name="Jaros S."/>
            <person name="Januszkiewicz K."/>
            <person name="Wedrychowicz H."/>
        </authorList>
    </citation>
    <scope>NUCLEOTIDE SEQUENCE [LARGE SCALE GENOMIC DNA]</scope>
    <source>
        <strain evidence="2 3">DSM 16917</strain>
    </source>
</reference>
<keyword evidence="1" id="KW-1133">Transmembrane helix</keyword>
<feature type="transmembrane region" description="Helical" evidence="1">
    <location>
        <begin position="107"/>
        <end position="132"/>
    </location>
</feature>
<proteinExistence type="predicted"/>
<sequence>MTIRAWKAVFVAIFSAMALIYALQNVANLGGGMYASFAYVLGQADHAAYPESIFPAIHSPLLIWFALLTVLLLEFACAGLTGLGAWRMWRARQASGSDFRTACLPALNGLGVAVLVWMLLFGTFGGALFQMWQNQVGSGSANGAFQLTVYALLLFGLLSMPEPS</sequence>
<dbReference type="Pfam" id="PF09933">
    <property type="entry name" value="DUF2165"/>
    <property type="match status" value="1"/>
</dbReference>
<dbReference type="OrthoDB" id="7618855at2"/>
<organism evidence="2 3">
    <name type="scientific">Ferrimonas marina</name>
    <dbReference type="NCBI Taxonomy" id="299255"/>
    <lineage>
        <taxon>Bacteria</taxon>
        <taxon>Pseudomonadati</taxon>
        <taxon>Pseudomonadota</taxon>
        <taxon>Gammaproteobacteria</taxon>
        <taxon>Alteromonadales</taxon>
        <taxon>Ferrimonadaceae</taxon>
        <taxon>Ferrimonas</taxon>
    </lineage>
</organism>
<evidence type="ECO:0000313" key="3">
    <source>
        <dbReference type="Proteomes" id="UP000184268"/>
    </source>
</evidence>
<keyword evidence="1" id="KW-0812">Transmembrane</keyword>
<feature type="transmembrane region" description="Helical" evidence="1">
    <location>
        <begin position="144"/>
        <end position="160"/>
    </location>
</feature>
<name>A0A1M5P5R8_9GAMM</name>
<evidence type="ECO:0000313" key="2">
    <source>
        <dbReference type="EMBL" id="SHG97136.1"/>
    </source>
</evidence>